<comment type="subcellular location">
    <subcellularLocation>
        <location evidence="1">Membrane</location>
    </subcellularLocation>
</comment>
<keyword evidence="3" id="KW-1133">Transmembrane helix</keyword>
<evidence type="ECO:0008006" key="6">
    <source>
        <dbReference type="Google" id="ProtNLM"/>
    </source>
</evidence>
<evidence type="ECO:0000256" key="1">
    <source>
        <dbReference type="ARBA" id="ARBA00004370"/>
    </source>
</evidence>
<dbReference type="Proteomes" id="UP001172457">
    <property type="component" value="Chromosome 8"/>
</dbReference>
<dbReference type="AlphaFoldDB" id="A0AA38SEM4"/>
<protein>
    <recommendedName>
        <fullName evidence="6">Late embryogenesis abundant protein LEA-2 subgroup domain-containing protein</fullName>
    </recommendedName>
</protein>
<organism evidence="4 5">
    <name type="scientific">Centaurea solstitialis</name>
    <name type="common">yellow star-thistle</name>
    <dbReference type="NCBI Taxonomy" id="347529"/>
    <lineage>
        <taxon>Eukaryota</taxon>
        <taxon>Viridiplantae</taxon>
        <taxon>Streptophyta</taxon>
        <taxon>Embryophyta</taxon>
        <taxon>Tracheophyta</taxon>
        <taxon>Spermatophyta</taxon>
        <taxon>Magnoliopsida</taxon>
        <taxon>eudicotyledons</taxon>
        <taxon>Gunneridae</taxon>
        <taxon>Pentapetalae</taxon>
        <taxon>asterids</taxon>
        <taxon>campanulids</taxon>
        <taxon>Asterales</taxon>
        <taxon>Asteraceae</taxon>
        <taxon>Carduoideae</taxon>
        <taxon>Cardueae</taxon>
        <taxon>Centaureinae</taxon>
        <taxon>Centaurea</taxon>
    </lineage>
</organism>
<comment type="caution">
    <text evidence="4">The sequence shown here is derived from an EMBL/GenBank/DDBJ whole genome shotgun (WGS) entry which is preliminary data.</text>
</comment>
<reference evidence="4" key="1">
    <citation type="submission" date="2023-03" db="EMBL/GenBank/DDBJ databases">
        <title>Chromosome-scale reference genome and RAD-based genetic map of yellow starthistle (Centaurea solstitialis) reveal putative structural variation and QTLs associated with invader traits.</title>
        <authorList>
            <person name="Reatini B."/>
            <person name="Cang F.A."/>
            <person name="Jiang Q."/>
            <person name="Mckibben M.T.W."/>
            <person name="Barker M.S."/>
            <person name="Rieseberg L.H."/>
            <person name="Dlugosch K.M."/>
        </authorList>
    </citation>
    <scope>NUCLEOTIDE SEQUENCE</scope>
    <source>
        <strain evidence="4">CAN-66</strain>
        <tissue evidence="4">Leaf</tissue>
    </source>
</reference>
<feature type="transmembrane region" description="Helical" evidence="3">
    <location>
        <begin position="27"/>
        <end position="51"/>
    </location>
</feature>
<sequence length="217" mass="24090">MAAGDHSPPSSHHSAPPALHNRQKHSYCALIFISCFVIVCIVLFIMLFVFVRPPHQEPIKPGFELQQVGVEYLNYSVNSPTTASVSLAIRMVFMAENDNGVSIKYGVSSFNITYRGVPLGWATLPGFYTDCVTRVQTTVTADRVNLDDAADFVRDASLNDRVELRIMGDVDAYMRIATGFGTSTITTPVSTLYFREHENAKTFAHVIYDSCTKSHMI</sequence>
<accession>A0AA38SEM4</accession>
<keyword evidence="2 3" id="KW-0472">Membrane</keyword>
<gene>
    <name evidence="4" type="ORF">OSB04_030186</name>
</gene>
<name>A0AA38SEM4_9ASTR</name>
<keyword evidence="5" id="KW-1185">Reference proteome</keyword>
<evidence type="ECO:0000256" key="2">
    <source>
        <dbReference type="ARBA" id="ARBA00023136"/>
    </source>
</evidence>
<dbReference type="PANTHER" id="PTHR31234">
    <property type="entry name" value="LATE EMBRYOGENESIS ABUNDANT (LEA) HYDROXYPROLINE-RICH GLYCOPROTEIN FAMILY"/>
    <property type="match status" value="1"/>
</dbReference>
<dbReference type="InterPro" id="IPR044839">
    <property type="entry name" value="NDR1-like"/>
</dbReference>
<keyword evidence="3" id="KW-0812">Transmembrane</keyword>
<evidence type="ECO:0000313" key="5">
    <source>
        <dbReference type="Proteomes" id="UP001172457"/>
    </source>
</evidence>
<proteinExistence type="predicted"/>
<evidence type="ECO:0000256" key="3">
    <source>
        <dbReference type="SAM" id="Phobius"/>
    </source>
</evidence>
<evidence type="ECO:0000313" key="4">
    <source>
        <dbReference type="EMBL" id="KAJ9537453.1"/>
    </source>
</evidence>
<dbReference type="EMBL" id="JARYMX010000008">
    <property type="protein sequence ID" value="KAJ9537453.1"/>
    <property type="molecule type" value="Genomic_DNA"/>
</dbReference>
<dbReference type="GO" id="GO:0098542">
    <property type="term" value="P:defense response to other organism"/>
    <property type="evidence" value="ECO:0007669"/>
    <property type="project" value="InterPro"/>
</dbReference>
<dbReference type="PANTHER" id="PTHR31234:SF71">
    <property type="entry name" value="LATE EMBRYOGENESIS ABUNDANT PROTEIN, LEA_2 SUBGROUP"/>
    <property type="match status" value="1"/>
</dbReference>
<dbReference type="GO" id="GO:0005886">
    <property type="term" value="C:plasma membrane"/>
    <property type="evidence" value="ECO:0007669"/>
    <property type="project" value="TreeGrafter"/>
</dbReference>